<dbReference type="SMART" id="SM00304">
    <property type="entry name" value="HAMP"/>
    <property type="match status" value="1"/>
</dbReference>
<evidence type="ECO:0000256" key="3">
    <source>
        <dbReference type="ARBA" id="ARBA00022553"/>
    </source>
</evidence>
<evidence type="ECO:0000256" key="6">
    <source>
        <dbReference type="ARBA" id="ARBA00022741"/>
    </source>
</evidence>
<dbReference type="InterPro" id="IPR036890">
    <property type="entry name" value="HATPase_C_sf"/>
</dbReference>
<evidence type="ECO:0000256" key="8">
    <source>
        <dbReference type="ARBA" id="ARBA00022840"/>
    </source>
</evidence>
<evidence type="ECO:0000256" key="10">
    <source>
        <dbReference type="ARBA" id="ARBA00023012"/>
    </source>
</evidence>
<dbReference type="Gene3D" id="6.10.340.10">
    <property type="match status" value="1"/>
</dbReference>
<feature type="domain" description="HAMP" evidence="14">
    <location>
        <begin position="228"/>
        <end position="280"/>
    </location>
</feature>
<dbReference type="InterPro" id="IPR003594">
    <property type="entry name" value="HATPase_dom"/>
</dbReference>
<evidence type="ECO:0000256" key="9">
    <source>
        <dbReference type="ARBA" id="ARBA00022989"/>
    </source>
</evidence>
<keyword evidence="11 13" id="KW-0472">Membrane</keyword>
<dbReference type="Pfam" id="PF06580">
    <property type="entry name" value="His_kinase"/>
    <property type="match status" value="1"/>
</dbReference>
<keyword evidence="5 13" id="KW-0812">Transmembrane</keyword>
<dbReference type="RefSeq" id="WP_349228674.1">
    <property type="nucleotide sequence ID" value="NZ_JBBMFJ010000005.1"/>
</dbReference>
<dbReference type="Gene3D" id="3.30.565.10">
    <property type="entry name" value="Histidine kinase-like ATPase, C-terminal domain"/>
    <property type="match status" value="1"/>
</dbReference>
<keyword evidence="7 15" id="KW-0418">Kinase</keyword>
<dbReference type="SMART" id="SM00387">
    <property type="entry name" value="HATPase_c"/>
    <property type="match status" value="1"/>
</dbReference>
<dbReference type="EC" id="2.7.13.3" evidence="15"/>
<dbReference type="GO" id="GO:0004673">
    <property type="term" value="F:protein histidine kinase activity"/>
    <property type="evidence" value="ECO:0007669"/>
    <property type="project" value="UniProtKB-EC"/>
</dbReference>
<dbReference type="PROSITE" id="PS50885">
    <property type="entry name" value="HAMP"/>
    <property type="match status" value="1"/>
</dbReference>
<dbReference type="InterPro" id="IPR050640">
    <property type="entry name" value="Bact_2-comp_sensor_kinase"/>
</dbReference>
<organism evidence="15 16">
    <name type="scientific">Ventrimonas faecis</name>
    <dbReference type="NCBI Taxonomy" id="3133170"/>
    <lineage>
        <taxon>Bacteria</taxon>
        <taxon>Bacillati</taxon>
        <taxon>Bacillota</taxon>
        <taxon>Clostridia</taxon>
        <taxon>Lachnospirales</taxon>
        <taxon>Lachnospiraceae</taxon>
        <taxon>Ventrimonas</taxon>
    </lineage>
</organism>
<dbReference type="EMBL" id="JBBMFJ010000005">
    <property type="protein sequence ID" value="MEQ2562354.1"/>
    <property type="molecule type" value="Genomic_DNA"/>
</dbReference>
<keyword evidence="6" id="KW-0547">Nucleotide-binding</keyword>
<dbReference type="Proteomes" id="UP001437460">
    <property type="component" value="Unassembled WGS sequence"/>
</dbReference>
<feature type="transmembrane region" description="Helical" evidence="13">
    <location>
        <begin position="205"/>
        <end position="226"/>
    </location>
</feature>
<evidence type="ECO:0000313" key="15">
    <source>
        <dbReference type="EMBL" id="MEQ2562354.1"/>
    </source>
</evidence>
<dbReference type="Pfam" id="PF02518">
    <property type="entry name" value="HATPase_c"/>
    <property type="match status" value="1"/>
</dbReference>
<keyword evidence="10" id="KW-0902">Two-component regulatory system</keyword>
<gene>
    <name evidence="15" type="ORF">WMO41_04105</name>
</gene>
<comment type="caution">
    <text evidence="15">The sequence shown here is derived from an EMBL/GenBank/DDBJ whole genome shotgun (WGS) entry which is preliminary data.</text>
</comment>
<evidence type="ECO:0000256" key="13">
    <source>
        <dbReference type="SAM" id="Phobius"/>
    </source>
</evidence>
<keyword evidence="8" id="KW-0067">ATP-binding</keyword>
<keyword evidence="16" id="KW-1185">Reference proteome</keyword>
<sequence length="507" mass="57675">MNIAKRVASRVSLKDRMRLLIMLTVIPLTVMVLGIVAMIYNYSSSYNRIMANLKVINTYNMNFKADMEYSMYRVMIGLINTKEFESGDILEGESQYATVVKNPFHMIEEARYDMEKRIARTSGSDGDISIKGILSCLDSLEKAVEKMVENSNKAGRYDESASIWENDVQGLCSMIQDYINKYIYYETRNMENLQRDLEIHTRQSVYAFMVLLTVILTTGIMFSAMLTNSVTRPISSLKMTAERLGNGDWNARAETGSLEEINVLARTFNQMSEEIAGLIERIRKEQKNLHIAEMKLLQAQINPHFLYNTLDSIVWMAEDGDNRKVVEMTSDLSDFFRTVLSGGSDFIPIEEEKRHIESYLKIQKIRYEDILDYRIVIEEQILHKRVLKMLLQPIVENALYHGIKNKRGGGTIVIRGYEDKSGLVFEVEDDGHGMDQATLSSLRDKVSGRNVTAEVSDKGGFGMSNVAQRIRMYYGTEASITIESEEQVGTCVKIYIGHGQPAGKQTV</sequence>
<feature type="coiled-coil region" evidence="12">
    <location>
        <begin position="268"/>
        <end position="302"/>
    </location>
</feature>
<evidence type="ECO:0000256" key="11">
    <source>
        <dbReference type="ARBA" id="ARBA00023136"/>
    </source>
</evidence>
<keyword evidence="2" id="KW-1003">Cell membrane</keyword>
<evidence type="ECO:0000256" key="4">
    <source>
        <dbReference type="ARBA" id="ARBA00022679"/>
    </source>
</evidence>
<evidence type="ECO:0000256" key="7">
    <source>
        <dbReference type="ARBA" id="ARBA00022777"/>
    </source>
</evidence>
<dbReference type="SUPFAM" id="SSF158472">
    <property type="entry name" value="HAMP domain-like"/>
    <property type="match status" value="1"/>
</dbReference>
<keyword evidence="12" id="KW-0175">Coiled coil</keyword>
<dbReference type="InterPro" id="IPR003660">
    <property type="entry name" value="HAMP_dom"/>
</dbReference>
<comment type="subcellular location">
    <subcellularLocation>
        <location evidence="1">Cell membrane</location>
        <topology evidence="1">Multi-pass membrane protein</topology>
    </subcellularLocation>
</comment>
<evidence type="ECO:0000256" key="12">
    <source>
        <dbReference type="SAM" id="Coils"/>
    </source>
</evidence>
<evidence type="ECO:0000259" key="14">
    <source>
        <dbReference type="PROSITE" id="PS50885"/>
    </source>
</evidence>
<keyword evidence="9 13" id="KW-1133">Transmembrane helix</keyword>
<evidence type="ECO:0000256" key="5">
    <source>
        <dbReference type="ARBA" id="ARBA00022692"/>
    </source>
</evidence>
<evidence type="ECO:0000256" key="1">
    <source>
        <dbReference type="ARBA" id="ARBA00004651"/>
    </source>
</evidence>
<dbReference type="InterPro" id="IPR010559">
    <property type="entry name" value="Sig_transdc_His_kin_internal"/>
</dbReference>
<dbReference type="CDD" id="cd06225">
    <property type="entry name" value="HAMP"/>
    <property type="match status" value="1"/>
</dbReference>
<reference evidence="15 16" key="1">
    <citation type="submission" date="2024-03" db="EMBL/GenBank/DDBJ databases">
        <title>Human intestinal bacterial collection.</title>
        <authorList>
            <person name="Pauvert C."/>
            <person name="Hitch T.C.A."/>
            <person name="Clavel T."/>
        </authorList>
    </citation>
    <scope>NUCLEOTIDE SEQUENCE [LARGE SCALE GENOMIC DNA]</scope>
    <source>
        <strain evidence="15 16">CLA-AP-H27</strain>
    </source>
</reference>
<feature type="transmembrane region" description="Helical" evidence="13">
    <location>
        <begin position="20"/>
        <end position="40"/>
    </location>
</feature>
<dbReference type="Pfam" id="PF00672">
    <property type="entry name" value="HAMP"/>
    <property type="match status" value="1"/>
</dbReference>
<dbReference type="PANTHER" id="PTHR34220">
    <property type="entry name" value="SENSOR HISTIDINE KINASE YPDA"/>
    <property type="match status" value="1"/>
</dbReference>
<proteinExistence type="predicted"/>
<keyword evidence="4 15" id="KW-0808">Transferase</keyword>
<accession>A0ABV1HJ61</accession>
<name>A0ABV1HJ61_9FIRM</name>
<dbReference type="SUPFAM" id="SSF55874">
    <property type="entry name" value="ATPase domain of HSP90 chaperone/DNA topoisomerase II/histidine kinase"/>
    <property type="match status" value="1"/>
</dbReference>
<keyword evidence="3" id="KW-0597">Phosphoprotein</keyword>
<dbReference type="PANTHER" id="PTHR34220:SF11">
    <property type="entry name" value="SENSOR PROTEIN KINASE HPTS"/>
    <property type="match status" value="1"/>
</dbReference>
<evidence type="ECO:0000313" key="16">
    <source>
        <dbReference type="Proteomes" id="UP001437460"/>
    </source>
</evidence>
<protein>
    <submittedName>
        <fullName evidence="15">Sensor histidine kinase</fullName>
        <ecNumber evidence="15">2.7.13.3</ecNumber>
    </submittedName>
</protein>
<evidence type="ECO:0000256" key="2">
    <source>
        <dbReference type="ARBA" id="ARBA00022475"/>
    </source>
</evidence>